<proteinExistence type="predicted"/>
<feature type="non-terminal residue" evidence="1">
    <location>
        <position position="1"/>
    </location>
</feature>
<dbReference type="AlphaFoldDB" id="W4F818"/>
<dbReference type="EMBL" id="KI913800">
    <property type="protein sequence ID" value="ETV63582.1"/>
    <property type="molecule type" value="Genomic_DNA"/>
</dbReference>
<dbReference type="VEuPathDB" id="FungiDB:H257_19491"/>
<dbReference type="GeneID" id="20821487"/>
<organism evidence="1">
    <name type="scientific">Aphanomyces astaci</name>
    <name type="common">Crayfish plague agent</name>
    <dbReference type="NCBI Taxonomy" id="112090"/>
    <lineage>
        <taxon>Eukaryota</taxon>
        <taxon>Sar</taxon>
        <taxon>Stramenopiles</taxon>
        <taxon>Oomycota</taxon>
        <taxon>Saprolegniomycetes</taxon>
        <taxon>Saprolegniales</taxon>
        <taxon>Verrucalvaceae</taxon>
        <taxon>Aphanomyces</taxon>
    </lineage>
</organism>
<gene>
    <name evidence="1" type="ORF">H257_19491</name>
</gene>
<dbReference type="RefSeq" id="XP_009846934.1">
    <property type="nucleotide sequence ID" value="XM_009848632.1"/>
</dbReference>
<name>W4F818_APHAT</name>
<evidence type="ECO:0000313" key="1">
    <source>
        <dbReference type="EMBL" id="ETV63582.1"/>
    </source>
</evidence>
<sequence>DMTSNSGGPHFGISHSIAINFAETLAGLNVISGYLHVVDIAGVSYSDSWCEDGCNGIRVWIGKRIQGWD</sequence>
<reference evidence="1" key="1">
    <citation type="submission" date="2013-12" db="EMBL/GenBank/DDBJ databases">
        <title>The Genome Sequence of Aphanomyces astaci APO3.</title>
        <authorList>
            <consortium name="The Broad Institute Genomics Platform"/>
            <person name="Russ C."/>
            <person name="Tyler B."/>
            <person name="van West P."/>
            <person name="Dieguez-Uribeondo J."/>
            <person name="Young S.K."/>
            <person name="Zeng Q."/>
            <person name="Gargeya S."/>
            <person name="Fitzgerald M."/>
            <person name="Abouelleil A."/>
            <person name="Alvarado L."/>
            <person name="Chapman S.B."/>
            <person name="Gainer-Dewar J."/>
            <person name="Goldberg J."/>
            <person name="Griggs A."/>
            <person name="Gujja S."/>
            <person name="Hansen M."/>
            <person name="Howarth C."/>
            <person name="Imamovic A."/>
            <person name="Ireland A."/>
            <person name="Larimer J."/>
            <person name="McCowan C."/>
            <person name="Murphy C."/>
            <person name="Pearson M."/>
            <person name="Poon T.W."/>
            <person name="Priest M."/>
            <person name="Roberts A."/>
            <person name="Saif S."/>
            <person name="Shea T."/>
            <person name="Sykes S."/>
            <person name="Wortman J."/>
            <person name="Nusbaum C."/>
            <person name="Birren B."/>
        </authorList>
    </citation>
    <scope>NUCLEOTIDE SEQUENCE [LARGE SCALE GENOMIC DNA]</scope>
    <source>
        <strain evidence="1">APO3</strain>
    </source>
</reference>
<protein>
    <submittedName>
        <fullName evidence="1">Uncharacterized protein</fullName>
    </submittedName>
</protein>
<accession>W4F818</accession>